<organism evidence="12 13">
    <name type="scientific">Desulfobacca acetoxidans (strain ATCC 700848 / DSM 11109 / ASRB2)</name>
    <dbReference type="NCBI Taxonomy" id="880072"/>
    <lineage>
        <taxon>Bacteria</taxon>
        <taxon>Pseudomonadati</taxon>
        <taxon>Thermodesulfobacteriota</taxon>
        <taxon>Desulfobaccia</taxon>
        <taxon>Desulfobaccales</taxon>
        <taxon>Desulfobaccaceae</taxon>
        <taxon>Desulfobacca</taxon>
    </lineage>
</organism>
<dbReference type="CDD" id="cd00082">
    <property type="entry name" value="HisKA"/>
    <property type="match status" value="1"/>
</dbReference>
<dbReference type="SMART" id="SM00388">
    <property type="entry name" value="HisKA"/>
    <property type="match status" value="1"/>
</dbReference>
<dbReference type="InterPro" id="IPR013655">
    <property type="entry name" value="PAS_fold_3"/>
</dbReference>
<evidence type="ECO:0000313" key="12">
    <source>
        <dbReference type="EMBL" id="AEB09667.1"/>
    </source>
</evidence>
<dbReference type="SMART" id="SM00086">
    <property type="entry name" value="PAC"/>
    <property type="match status" value="2"/>
</dbReference>
<evidence type="ECO:0000256" key="5">
    <source>
        <dbReference type="ARBA" id="ARBA00022777"/>
    </source>
</evidence>
<keyword evidence="13" id="KW-1185">Reference proteome</keyword>
<dbReference type="AlphaFoldDB" id="F2NI41"/>
<dbReference type="Proteomes" id="UP000000483">
    <property type="component" value="Chromosome"/>
</dbReference>
<dbReference type="InterPro" id="IPR003661">
    <property type="entry name" value="HisK_dim/P_dom"/>
</dbReference>
<dbReference type="InterPro" id="IPR052162">
    <property type="entry name" value="Sensor_kinase/Photoreceptor"/>
</dbReference>
<dbReference type="PROSITE" id="PS50112">
    <property type="entry name" value="PAS"/>
    <property type="match status" value="2"/>
</dbReference>
<feature type="coiled-coil region" evidence="7">
    <location>
        <begin position="18"/>
        <end position="52"/>
    </location>
</feature>
<dbReference type="PROSITE" id="PS50113">
    <property type="entry name" value="PAC"/>
    <property type="match status" value="2"/>
</dbReference>
<dbReference type="GO" id="GO:0000155">
    <property type="term" value="F:phosphorelay sensor kinase activity"/>
    <property type="evidence" value="ECO:0007669"/>
    <property type="project" value="InterPro"/>
</dbReference>
<keyword evidence="7" id="KW-0175">Coiled coil</keyword>
<dbReference type="InterPro" id="IPR001610">
    <property type="entry name" value="PAC"/>
</dbReference>
<dbReference type="CDD" id="cd00156">
    <property type="entry name" value="REC"/>
    <property type="match status" value="1"/>
</dbReference>
<dbReference type="PRINTS" id="PR00344">
    <property type="entry name" value="BCTRLSENSOR"/>
</dbReference>
<evidence type="ECO:0000259" key="8">
    <source>
        <dbReference type="PROSITE" id="PS50109"/>
    </source>
</evidence>
<dbReference type="InterPro" id="IPR013656">
    <property type="entry name" value="PAS_4"/>
</dbReference>
<dbReference type="KEGG" id="dao:Desac_1827"/>
<dbReference type="InterPro" id="IPR000700">
    <property type="entry name" value="PAS-assoc_C"/>
</dbReference>
<dbReference type="InterPro" id="IPR035965">
    <property type="entry name" value="PAS-like_dom_sf"/>
</dbReference>
<evidence type="ECO:0000259" key="11">
    <source>
        <dbReference type="PROSITE" id="PS50113"/>
    </source>
</evidence>
<dbReference type="SUPFAM" id="SSF55785">
    <property type="entry name" value="PYP-like sensor domain (PAS domain)"/>
    <property type="match status" value="3"/>
</dbReference>
<dbReference type="Pfam" id="PF12860">
    <property type="entry name" value="PAS_7"/>
    <property type="match status" value="1"/>
</dbReference>
<dbReference type="InterPro" id="IPR036097">
    <property type="entry name" value="HisK_dim/P_sf"/>
</dbReference>
<dbReference type="PROSITE" id="PS50109">
    <property type="entry name" value="HIS_KIN"/>
    <property type="match status" value="1"/>
</dbReference>
<dbReference type="Gene3D" id="3.30.450.20">
    <property type="entry name" value="PAS domain"/>
    <property type="match status" value="3"/>
</dbReference>
<feature type="domain" description="PAS" evidence="10">
    <location>
        <begin position="183"/>
        <end position="255"/>
    </location>
</feature>
<dbReference type="Gene3D" id="1.10.287.130">
    <property type="match status" value="1"/>
</dbReference>
<dbReference type="Pfam" id="PF08447">
    <property type="entry name" value="PAS_3"/>
    <property type="match status" value="1"/>
</dbReference>
<feature type="coiled-coil region" evidence="7">
    <location>
        <begin position="435"/>
        <end position="465"/>
    </location>
</feature>
<dbReference type="SUPFAM" id="SSF55874">
    <property type="entry name" value="ATPase domain of HSP90 chaperone/DNA topoisomerase II/histidine kinase"/>
    <property type="match status" value="1"/>
</dbReference>
<evidence type="ECO:0000256" key="6">
    <source>
        <dbReference type="PROSITE-ProRule" id="PRU00169"/>
    </source>
</evidence>
<evidence type="ECO:0000256" key="7">
    <source>
        <dbReference type="SAM" id="Coils"/>
    </source>
</evidence>
<dbReference type="SMART" id="SM00448">
    <property type="entry name" value="REC"/>
    <property type="match status" value="1"/>
</dbReference>
<dbReference type="RefSeq" id="WP_013706776.1">
    <property type="nucleotide sequence ID" value="NC_015388.1"/>
</dbReference>
<evidence type="ECO:0000259" key="9">
    <source>
        <dbReference type="PROSITE" id="PS50110"/>
    </source>
</evidence>
<sequence>MDNGKEDIDYPGEIIEAVDREEQERRSIQEYIFQLEEAKDTATEQVKTQEENLQETVSLLQATLESTADGILVIDLAGRIVSYNQKFAKMWRLPDEVLKSHDDARALGWLSQQLKNPQVFLHRVKELYERPHEQSLDILEFIDGRIFERFTQAQYLGDRIVGRVWSFRDITERRRAEEVLKQSEQRLKLALSAANRGWYDVNVQTGEAMVSEEYARMLGYEPEKFSETADKCIARLHPDDREAVATAYHAYLKGELPEYRIEFRQQTKSGDWLWTLSMGSIVEWDADGKPRRMLGTHTDISQRKRVEEALRESERQLAQLIDFLPDAMFAIDRQGKIIIWNRAIEEMTGVKADSILNEDGHAYTIPFYGIRRPALIDLALANDPDIEKKYLFIKREGDILEAEAEVILKGENRLLYAKARPLYDSQGNVIGAVEAIRDITERQQAEEERAKLEARMREVQKLESLGVLAGGIAHDFNNLLMGIMGNADLAQLSLSPASPAIPYLQEITRASQRAADLCNQMLAYSGKGRFLVRRYNLSEIVREMARMLEVSISKKAMLNYRLADALPAVEADATQLRQIIMNLIINASEALNDQNGVITLSTGVMDCDRRYLSESYLDDNLAEGRYVFLKVSDSGAGIDEETRQRIFDPFFTTKFTGRGLGLAAVLGIVRGHRGAIRVGSEPDRGTTFTILLPAVLSSREEMTTDAVLCPTPLQGGTVLLVDDDPGVRQVGVRMLRSLGFSVLTAADGQQALELVQAQGDDIDCVLLDLTMPRMGGEETFVKLRALRSNIPVILSSSYNEQDVVQHFYRGGLAGFIQKPYSLTKLREILSEALSMRKH</sequence>
<dbReference type="eggNOG" id="COG2202">
    <property type="taxonomic scope" value="Bacteria"/>
</dbReference>
<dbReference type="Gene3D" id="3.30.565.10">
    <property type="entry name" value="Histidine kinase-like ATPase, C-terminal domain"/>
    <property type="match status" value="1"/>
</dbReference>
<dbReference type="InterPro" id="IPR005467">
    <property type="entry name" value="His_kinase_dom"/>
</dbReference>
<evidence type="ECO:0000259" key="10">
    <source>
        <dbReference type="PROSITE" id="PS50112"/>
    </source>
</evidence>
<dbReference type="EMBL" id="CP002629">
    <property type="protein sequence ID" value="AEB09667.1"/>
    <property type="molecule type" value="Genomic_DNA"/>
</dbReference>
<gene>
    <name evidence="12" type="ordered locus">Desac_1827</name>
</gene>
<evidence type="ECO:0000256" key="4">
    <source>
        <dbReference type="ARBA" id="ARBA00022679"/>
    </source>
</evidence>
<dbReference type="EC" id="2.7.13.3" evidence="2"/>
<dbReference type="PANTHER" id="PTHR43304">
    <property type="entry name" value="PHYTOCHROME-LIKE PROTEIN CPH1"/>
    <property type="match status" value="1"/>
</dbReference>
<dbReference type="InterPro" id="IPR003594">
    <property type="entry name" value="HATPase_dom"/>
</dbReference>
<protein>
    <recommendedName>
        <fullName evidence="2">histidine kinase</fullName>
        <ecNumber evidence="2">2.7.13.3</ecNumber>
    </recommendedName>
</protein>
<dbReference type="InterPro" id="IPR000014">
    <property type="entry name" value="PAS"/>
</dbReference>
<dbReference type="eggNOG" id="COG4191">
    <property type="taxonomic scope" value="Bacteria"/>
</dbReference>
<dbReference type="Gene3D" id="3.40.50.2300">
    <property type="match status" value="1"/>
</dbReference>
<evidence type="ECO:0000256" key="1">
    <source>
        <dbReference type="ARBA" id="ARBA00000085"/>
    </source>
</evidence>
<reference evidence="12 13" key="1">
    <citation type="journal article" date="2011" name="Stand. Genomic Sci.">
        <title>Complete genome sequence of the acetate-degrading sulfate reducer Desulfobacca acetoxidans type strain (ASRB2).</title>
        <authorList>
            <person name="Goker M."/>
            <person name="Teshima H."/>
            <person name="Lapidus A."/>
            <person name="Nolan M."/>
            <person name="Lucas S."/>
            <person name="Hammon N."/>
            <person name="Deshpande S."/>
            <person name="Cheng J.F."/>
            <person name="Tapia R."/>
            <person name="Han C."/>
            <person name="Goodwin L."/>
            <person name="Pitluck S."/>
            <person name="Huntemann M."/>
            <person name="Liolios K."/>
            <person name="Ivanova N."/>
            <person name="Pagani I."/>
            <person name="Mavromatis K."/>
            <person name="Ovchinikova G."/>
            <person name="Pati A."/>
            <person name="Chen A."/>
            <person name="Palaniappan K."/>
            <person name="Land M."/>
            <person name="Hauser L."/>
            <person name="Brambilla E.M."/>
            <person name="Rohde M."/>
            <person name="Spring S."/>
            <person name="Detter J.C."/>
            <person name="Woyke T."/>
            <person name="Bristow J."/>
            <person name="Eisen J.A."/>
            <person name="Markowitz V."/>
            <person name="Hugenholtz P."/>
            <person name="Kyrpides N.C."/>
            <person name="Klenk H.P."/>
        </authorList>
    </citation>
    <scope>NUCLEOTIDE SEQUENCE [LARGE SCALE GENOMIC DNA]</scope>
    <source>
        <strain evidence="13">ATCC 700848 / DSM 11109 / ASRB2</strain>
    </source>
</reference>
<keyword evidence="5 12" id="KW-0418">Kinase</keyword>
<reference evidence="13" key="2">
    <citation type="submission" date="2011-03" db="EMBL/GenBank/DDBJ databases">
        <title>The complete genome of Desulfobacca acetoxidans DSM 11109.</title>
        <authorList>
            <consortium name="US DOE Joint Genome Institute (JGI-PGF)"/>
            <person name="Lucas S."/>
            <person name="Copeland A."/>
            <person name="Lapidus A."/>
            <person name="Bruce D."/>
            <person name="Goodwin L."/>
            <person name="Pitluck S."/>
            <person name="Peters L."/>
            <person name="Kyrpides N."/>
            <person name="Mavromatis K."/>
            <person name="Ivanova N."/>
            <person name="Ovchinnikova G."/>
            <person name="Teshima H."/>
            <person name="Detter J.C."/>
            <person name="Han C."/>
            <person name="Land M."/>
            <person name="Hauser L."/>
            <person name="Markowitz V."/>
            <person name="Cheng J.-F."/>
            <person name="Hugenholtz P."/>
            <person name="Woyke T."/>
            <person name="Wu D."/>
            <person name="Spring S."/>
            <person name="Schueler E."/>
            <person name="Brambilla E."/>
            <person name="Klenk H.-P."/>
            <person name="Eisen J.A."/>
        </authorList>
    </citation>
    <scope>NUCLEOTIDE SEQUENCE [LARGE SCALE GENOMIC DNA]</scope>
    <source>
        <strain evidence="13">ATCC 700848 / DSM 11109 / ASRB2</strain>
    </source>
</reference>
<dbReference type="OrthoDB" id="9806821at2"/>
<feature type="modified residue" description="4-aspartylphosphate" evidence="6">
    <location>
        <position position="768"/>
    </location>
</feature>
<feature type="domain" description="PAC" evidence="11">
    <location>
        <begin position="400"/>
        <end position="451"/>
    </location>
</feature>
<evidence type="ECO:0000256" key="3">
    <source>
        <dbReference type="ARBA" id="ARBA00022553"/>
    </source>
</evidence>
<keyword evidence="3 6" id="KW-0597">Phosphoprotein</keyword>
<proteinExistence type="predicted"/>
<dbReference type="eggNOG" id="COG2204">
    <property type="taxonomic scope" value="Bacteria"/>
</dbReference>
<dbReference type="InterPro" id="IPR004358">
    <property type="entry name" value="Sig_transdc_His_kin-like_C"/>
</dbReference>
<dbReference type="STRING" id="880072.Desac_1827"/>
<dbReference type="SUPFAM" id="SSF52172">
    <property type="entry name" value="CheY-like"/>
    <property type="match status" value="1"/>
</dbReference>
<dbReference type="SUPFAM" id="SSF47384">
    <property type="entry name" value="Homodimeric domain of signal transducing histidine kinase"/>
    <property type="match status" value="1"/>
</dbReference>
<feature type="domain" description="Response regulatory" evidence="9">
    <location>
        <begin position="717"/>
        <end position="833"/>
    </location>
</feature>
<feature type="domain" description="PAS" evidence="10">
    <location>
        <begin position="313"/>
        <end position="358"/>
    </location>
</feature>
<dbReference type="InterPro" id="IPR036890">
    <property type="entry name" value="HATPase_C_sf"/>
</dbReference>
<dbReference type="Pfam" id="PF02518">
    <property type="entry name" value="HATPase_c"/>
    <property type="match status" value="1"/>
</dbReference>
<dbReference type="SMART" id="SM00091">
    <property type="entry name" value="PAS"/>
    <property type="match status" value="3"/>
</dbReference>
<feature type="domain" description="PAC" evidence="11">
    <location>
        <begin position="259"/>
        <end position="312"/>
    </location>
</feature>
<dbReference type="InterPro" id="IPR011006">
    <property type="entry name" value="CheY-like_superfamily"/>
</dbReference>
<comment type="catalytic activity">
    <reaction evidence="1">
        <text>ATP + protein L-histidine = ADP + protein N-phospho-L-histidine.</text>
        <dbReference type="EC" id="2.7.13.3"/>
    </reaction>
</comment>
<keyword evidence="4" id="KW-0808">Transferase</keyword>
<evidence type="ECO:0000256" key="2">
    <source>
        <dbReference type="ARBA" id="ARBA00012438"/>
    </source>
</evidence>
<name>F2NI41_DESAR</name>
<feature type="domain" description="Histidine kinase" evidence="8">
    <location>
        <begin position="471"/>
        <end position="696"/>
    </location>
</feature>
<dbReference type="SMART" id="SM00387">
    <property type="entry name" value="HATPase_c"/>
    <property type="match status" value="1"/>
</dbReference>
<evidence type="ECO:0000313" key="13">
    <source>
        <dbReference type="Proteomes" id="UP000000483"/>
    </source>
</evidence>
<dbReference type="PROSITE" id="PS50110">
    <property type="entry name" value="RESPONSE_REGULATORY"/>
    <property type="match status" value="1"/>
</dbReference>
<dbReference type="NCBIfam" id="TIGR00229">
    <property type="entry name" value="sensory_box"/>
    <property type="match status" value="4"/>
</dbReference>
<dbReference type="InterPro" id="IPR001789">
    <property type="entry name" value="Sig_transdc_resp-reg_receiver"/>
</dbReference>
<dbReference type="HOGENOM" id="CLU_000445_114_51_7"/>
<dbReference type="eggNOG" id="COG3829">
    <property type="taxonomic scope" value="Bacteria"/>
</dbReference>
<dbReference type="Pfam" id="PF08448">
    <property type="entry name" value="PAS_4"/>
    <property type="match status" value="1"/>
</dbReference>
<accession>F2NI41</accession>
<dbReference type="PANTHER" id="PTHR43304:SF1">
    <property type="entry name" value="PAC DOMAIN-CONTAINING PROTEIN"/>
    <property type="match status" value="1"/>
</dbReference>
<dbReference type="Pfam" id="PF00072">
    <property type="entry name" value="Response_reg"/>
    <property type="match status" value="1"/>
</dbReference>
<dbReference type="CDD" id="cd00130">
    <property type="entry name" value="PAS"/>
    <property type="match status" value="2"/>
</dbReference>